<name>A0A173SC73_ANAHA</name>
<protein>
    <submittedName>
        <fullName evidence="2">Uncharacterized protein</fullName>
    </submittedName>
</protein>
<accession>A0A173SC73</accession>
<organism evidence="2 3">
    <name type="scientific">Anaerostipes hadrus</name>
    <dbReference type="NCBI Taxonomy" id="649756"/>
    <lineage>
        <taxon>Bacteria</taxon>
        <taxon>Bacillati</taxon>
        <taxon>Bacillota</taxon>
        <taxon>Clostridia</taxon>
        <taxon>Lachnospirales</taxon>
        <taxon>Lachnospiraceae</taxon>
        <taxon>Anaerostipes</taxon>
    </lineage>
</organism>
<dbReference type="InterPro" id="IPR036388">
    <property type="entry name" value="WH-like_DNA-bd_sf"/>
</dbReference>
<dbReference type="RefSeq" id="WP_055072588.1">
    <property type="nucleotide sequence ID" value="NZ_CYXY01000005.1"/>
</dbReference>
<feature type="coiled-coil region" evidence="1">
    <location>
        <begin position="27"/>
        <end position="57"/>
    </location>
</feature>
<proteinExistence type="predicted"/>
<gene>
    <name evidence="2" type="ORF">ERS852571_01105</name>
</gene>
<dbReference type="Gene3D" id="1.10.10.10">
    <property type="entry name" value="Winged helix-like DNA-binding domain superfamily/Winged helix DNA-binding domain"/>
    <property type="match status" value="1"/>
</dbReference>
<dbReference type="InterPro" id="IPR013324">
    <property type="entry name" value="RNA_pol_sigma_r3/r4-like"/>
</dbReference>
<dbReference type="EMBL" id="CYXY01000005">
    <property type="protein sequence ID" value="CUM87576.1"/>
    <property type="molecule type" value="Genomic_DNA"/>
</dbReference>
<reference evidence="2 3" key="1">
    <citation type="submission" date="2015-09" db="EMBL/GenBank/DDBJ databases">
        <authorList>
            <consortium name="Pathogen Informatics"/>
        </authorList>
    </citation>
    <scope>NUCLEOTIDE SEQUENCE [LARGE SCALE GENOMIC DNA]</scope>
    <source>
        <strain evidence="2 3">2789STDY5834959</strain>
    </source>
</reference>
<keyword evidence="1" id="KW-0175">Coiled coil</keyword>
<dbReference type="AlphaFoldDB" id="A0A173SC73"/>
<evidence type="ECO:0000256" key="1">
    <source>
        <dbReference type="SAM" id="Coils"/>
    </source>
</evidence>
<evidence type="ECO:0000313" key="2">
    <source>
        <dbReference type="EMBL" id="CUM87576.1"/>
    </source>
</evidence>
<evidence type="ECO:0000313" key="3">
    <source>
        <dbReference type="Proteomes" id="UP000095553"/>
    </source>
</evidence>
<sequence length="127" mass="15407">MEQKIKVEEVRKVLESYCEIDGNIKTLNSIAEKLEESEEEQRRYEERTEEYKRLKIEILREVSQLPYKQKAILIDKYINDLRWTKVAYLNHYSTRQCKNIRNTALQSLKKAFQNNETIMNYIEKEAR</sequence>
<dbReference type="Proteomes" id="UP000095553">
    <property type="component" value="Unassembled WGS sequence"/>
</dbReference>
<dbReference type="SUPFAM" id="SSF88659">
    <property type="entry name" value="Sigma3 and sigma4 domains of RNA polymerase sigma factors"/>
    <property type="match status" value="1"/>
</dbReference>